<dbReference type="Proteomes" id="UP000077066">
    <property type="component" value="Unassembled WGS sequence"/>
</dbReference>
<protein>
    <submittedName>
        <fullName evidence="4">Putative oxidoreductase YjmC</fullName>
        <ecNumber evidence="4">1.1.1.-</ecNumber>
    </submittedName>
</protein>
<dbReference type="InterPro" id="IPR003767">
    <property type="entry name" value="Malate/L-lactate_DH-like"/>
</dbReference>
<dbReference type="InterPro" id="IPR053453">
    <property type="entry name" value="LDH2/MDH2_Oxidoreductase"/>
</dbReference>
<dbReference type="Gene3D" id="3.30.1370.60">
    <property type="entry name" value="Hypothetical oxidoreductase yiak, domain 2"/>
    <property type="match status" value="1"/>
</dbReference>
<dbReference type="InterPro" id="IPR043143">
    <property type="entry name" value="Mal/L-sulf/L-lact_DH-like_NADP"/>
</dbReference>
<sequence>MKLAAKNEKLLVTNILMKLGLNEEKANIVAEATLDADLKGFTSHGIGRFPQYTLGIENHNINIESDIEIEKETESIALINGHNGFGQVVAYKAMKLAVEKAKKTGIAAVGTYNSNHFGVTGYYSDIAAKEDVIGMVTANTEPAVAPLGGKEPILGTNPIAITIPSEETYLAVDMATSTTARGKLLESERKGQKIPENLALDSEGKPTTDPSEALKGSILPFGAHKGYALAFMIEVLTGPLVNAAFGKGVTGTANHCNKCTKGDLFIAIDPAKFVGTDKFKSETEEFINEVRTSAPNTIIPGDLEAKKIENNYKEGLAIDKKLYEKLKTICDNLGINVNDYLDQ</sequence>
<evidence type="ECO:0000313" key="5">
    <source>
        <dbReference type="Proteomes" id="UP000077066"/>
    </source>
</evidence>
<dbReference type="GO" id="GO:0016491">
    <property type="term" value="F:oxidoreductase activity"/>
    <property type="evidence" value="ECO:0007669"/>
    <property type="project" value="UniProtKB-KW"/>
</dbReference>
<dbReference type="Pfam" id="PF02615">
    <property type="entry name" value="Ldh_2"/>
    <property type="match status" value="1"/>
</dbReference>
<evidence type="ECO:0000256" key="2">
    <source>
        <dbReference type="ARBA" id="ARBA00023002"/>
    </source>
</evidence>
<dbReference type="Gene3D" id="1.10.1530.10">
    <property type="match status" value="2"/>
</dbReference>
<dbReference type="PATRIC" id="fig|55758.3.peg.305"/>
<reference evidence="4 5" key="1">
    <citation type="submission" date="2016-04" db="EMBL/GenBank/DDBJ databases">
        <title>Genome sequence of Methanobrevibacter filiformis DSM 11501.</title>
        <authorList>
            <person name="Poehlein A."/>
            <person name="Seedorf H."/>
            <person name="Daniel R."/>
        </authorList>
    </citation>
    <scope>NUCLEOTIDE SEQUENCE [LARGE SCALE GENOMIC DNA]</scope>
    <source>
        <strain evidence="4 5">DSM 11501</strain>
    </source>
</reference>
<evidence type="ECO:0000256" key="1">
    <source>
        <dbReference type="ARBA" id="ARBA00006056"/>
    </source>
</evidence>
<accession>A0A166F1N3</accession>
<dbReference type="EC" id="1.1.1.-" evidence="4"/>
<dbReference type="PANTHER" id="PTHR11091:SF0">
    <property type="entry name" value="MALATE DEHYDROGENASE"/>
    <property type="match status" value="1"/>
</dbReference>
<name>A0A166F1N3_9EURY</name>
<dbReference type="PANTHER" id="PTHR11091">
    <property type="entry name" value="OXIDOREDUCTASE-RELATED"/>
    <property type="match status" value="1"/>
</dbReference>
<feature type="region of interest" description="Disordered" evidence="3">
    <location>
        <begin position="185"/>
        <end position="211"/>
    </location>
</feature>
<dbReference type="OrthoDB" id="40552at2157"/>
<comment type="caution">
    <text evidence="4">The sequence shown here is derived from an EMBL/GenBank/DDBJ whole genome shotgun (WGS) entry which is preliminary data.</text>
</comment>
<gene>
    <name evidence="4" type="primary">yjmC</name>
    <name evidence="4" type="ORF">MBFIL_02730</name>
</gene>
<comment type="similarity">
    <text evidence="1">Belongs to the LDH2/MDH2 oxidoreductase family.</text>
</comment>
<proteinExistence type="inferred from homology"/>
<dbReference type="AlphaFoldDB" id="A0A166F1N3"/>
<evidence type="ECO:0000256" key="3">
    <source>
        <dbReference type="SAM" id="MobiDB-lite"/>
    </source>
</evidence>
<keyword evidence="2 4" id="KW-0560">Oxidoreductase</keyword>
<keyword evidence="5" id="KW-1185">Reference proteome</keyword>
<dbReference type="EMBL" id="LWMT01000036">
    <property type="protein sequence ID" value="KZX17228.1"/>
    <property type="molecule type" value="Genomic_DNA"/>
</dbReference>
<evidence type="ECO:0000313" key="4">
    <source>
        <dbReference type="EMBL" id="KZX17228.1"/>
    </source>
</evidence>
<dbReference type="STRING" id="55758.MBFIL_02730"/>
<dbReference type="RefSeq" id="WP_066970746.1">
    <property type="nucleotide sequence ID" value="NZ_LWMT01000036.1"/>
</dbReference>
<dbReference type="InterPro" id="IPR036111">
    <property type="entry name" value="Mal/L-sulfo/L-lacto_DH-like_sf"/>
</dbReference>
<dbReference type="SUPFAM" id="SSF89733">
    <property type="entry name" value="L-sulfolactate dehydrogenase-like"/>
    <property type="match status" value="1"/>
</dbReference>
<organism evidence="4 5">
    <name type="scientific">Methanobrevibacter filiformis</name>
    <dbReference type="NCBI Taxonomy" id="55758"/>
    <lineage>
        <taxon>Archaea</taxon>
        <taxon>Methanobacteriati</taxon>
        <taxon>Methanobacteriota</taxon>
        <taxon>Methanomada group</taxon>
        <taxon>Methanobacteria</taxon>
        <taxon>Methanobacteriales</taxon>
        <taxon>Methanobacteriaceae</taxon>
        <taxon>Methanobrevibacter</taxon>
    </lineage>
</organism>
<dbReference type="InterPro" id="IPR043144">
    <property type="entry name" value="Mal/L-sulf/L-lact_DH-like_ah"/>
</dbReference>
<dbReference type="NCBIfam" id="NF040650">
    <property type="entry name" value="sulfolac_dhydr"/>
    <property type="match status" value="1"/>
</dbReference>